<dbReference type="Gene3D" id="1.25.40.10">
    <property type="entry name" value="Tetratricopeptide repeat domain"/>
    <property type="match status" value="2"/>
</dbReference>
<dbReference type="Proteomes" id="UP001501758">
    <property type="component" value="Unassembled WGS sequence"/>
</dbReference>
<sequence>MSTFSQDKDSIVIDFEKKIKNASNDSLKVEYLLGLGTYQKARNLNQLPVYHQQVREIFKRKNYDNTKHLKTLLIQSGVYKRRTFDYSGALKEYLAAQKVILETNDTIYLGVNYGNIAMLYMYKDECEKAIVNFKKAIERNTLNKNYRLLGINYGNIAKCYADINQVDSAFYAFEKGIYNAKISGDEDIIQLVNWNKSKLLLEQKRYKEALPLQLTYLEYNKTINKHLAILATNKNIARTYFGLKNYDKALFHANEAIDYATKTNIENRVAEVYKTRGNIYKVMGKYELAFNDLQTYDQIQKEVDIVNNAKKFKEIEMANSFEKERIKDSVVYAEEKRKISLQVEKQKVEKQLYFASFIITVMISILIVYLGYQLYLRIKKKNKIKEEKLSQKIVDLNSEVTTKKEEVNQLLTETVIHLNTKEKLAENLAKLSKEEGDVTLKGIIADLKADKLEDSKILMLKKNIETLNYDFLKSLKSSHPNLTKTDIEVCSFIKIGLSRKEISNLRNTSLDAIKSTRFRLKKKLQLSADQSLDDYIKSL</sequence>
<accession>A0ABP3TLM3</accession>
<evidence type="ECO:0000256" key="2">
    <source>
        <dbReference type="SAM" id="Phobius"/>
    </source>
</evidence>
<evidence type="ECO:0008006" key="5">
    <source>
        <dbReference type="Google" id="ProtNLM"/>
    </source>
</evidence>
<evidence type="ECO:0000313" key="3">
    <source>
        <dbReference type="EMBL" id="GAA0712059.1"/>
    </source>
</evidence>
<comment type="caution">
    <text evidence="3">The sequence shown here is derived from an EMBL/GenBank/DDBJ whole genome shotgun (WGS) entry which is preliminary data.</text>
</comment>
<evidence type="ECO:0000313" key="4">
    <source>
        <dbReference type="Proteomes" id="UP001501758"/>
    </source>
</evidence>
<feature type="transmembrane region" description="Helical" evidence="2">
    <location>
        <begin position="352"/>
        <end position="375"/>
    </location>
</feature>
<organism evidence="3 4">
    <name type="scientific">Aquimarina litoralis</name>
    <dbReference type="NCBI Taxonomy" id="584605"/>
    <lineage>
        <taxon>Bacteria</taxon>
        <taxon>Pseudomonadati</taxon>
        <taxon>Bacteroidota</taxon>
        <taxon>Flavobacteriia</taxon>
        <taxon>Flavobacteriales</taxon>
        <taxon>Flavobacteriaceae</taxon>
        <taxon>Aquimarina</taxon>
    </lineage>
</organism>
<keyword evidence="1" id="KW-0175">Coiled coil</keyword>
<dbReference type="SUPFAM" id="SSF46894">
    <property type="entry name" value="C-terminal effector domain of the bipartite response regulators"/>
    <property type="match status" value="1"/>
</dbReference>
<reference evidence="4" key="1">
    <citation type="journal article" date="2019" name="Int. J. Syst. Evol. Microbiol.">
        <title>The Global Catalogue of Microorganisms (GCM) 10K type strain sequencing project: providing services to taxonomists for standard genome sequencing and annotation.</title>
        <authorList>
            <consortium name="The Broad Institute Genomics Platform"/>
            <consortium name="The Broad Institute Genome Sequencing Center for Infectious Disease"/>
            <person name="Wu L."/>
            <person name="Ma J."/>
        </authorList>
    </citation>
    <scope>NUCLEOTIDE SEQUENCE [LARGE SCALE GENOMIC DNA]</scope>
    <source>
        <strain evidence="4">JCM 15974</strain>
    </source>
</reference>
<name>A0ABP3TLM3_9FLAO</name>
<feature type="coiled-coil region" evidence="1">
    <location>
        <begin position="386"/>
        <end position="413"/>
    </location>
</feature>
<keyword evidence="2" id="KW-1133">Transmembrane helix</keyword>
<dbReference type="SMART" id="SM00028">
    <property type="entry name" value="TPR"/>
    <property type="match status" value="3"/>
</dbReference>
<dbReference type="EMBL" id="BAAAGE010000001">
    <property type="protein sequence ID" value="GAA0712059.1"/>
    <property type="molecule type" value="Genomic_DNA"/>
</dbReference>
<dbReference type="Pfam" id="PF13181">
    <property type="entry name" value="TPR_8"/>
    <property type="match status" value="1"/>
</dbReference>
<keyword evidence="4" id="KW-1185">Reference proteome</keyword>
<keyword evidence="2" id="KW-0472">Membrane</keyword>
<dbReference type="InterPro" id="IPR019734">
    <property type="entry name" value="TPR_rpt"/>
</dbReference>
<protein>
    <recommendedName>
        <fullName evidence="5">HTH luxR-type domain-containing protein</fullName>
    </recommendedName>
</protein>
<dbReference type="RefSeq" id="WP_343909640.1">
    <property type="nucleotide sequence ID" value="NZ_BAAAGE010000001.1"/>
</dbReference>
<keyword evidence="2" id="KW-0812">Transmembrane</keyword>
<dbReference type="SUPFAM" id="SSF48452">
    <property type="entry name" value="TPR-like"/>
    <property type="match status" value="2"/>
</dbReference>
<dbReference type="InterPro" id="IPR011990">
    <property type="entry name" value="TPR-like_helical_dom_sf"/>
</dbReference>
<proteinExistence type="predicted"/>
<dbReference type="InterPro" id="IPR016032">
    <property type="entry name" value="Sig_transdc_resp-reg_C-effctor"/>
</dbReference>
<evidence type="ECO:0000256" key="1">
    <source>
        <dbReference type="SAM" id="Coils"/>
    </source>
</evidence>
<gene>
    <name evidence="3" type="ORF">GCM10009430_02100</name>
</gene>